<dbReference type="InterPro" id="IPR027417">
    <property type="entry name" value="P-loop_NTPase"/>
</dbReference>
<dbReference type="AlphaFoldDB" id="A0A1Q8VJC2"/>
<dbReference type="Proteomes" id="UP000186471">
    <property type="component" value="Unassembled WGS sequence"/>
</dbReference>
<name>A0A1Q8VJC2_9ACTO</name>
<feature type="compositionally biased region" description="Basic and acidic residues" evidence="1">
    <location>
        <begin position="197"/>
        <end position="212"/>
    </location>
</feature>
<feature type="compositionally biased region" description="Basic residues" evidence="1">
    <location>
        <begin position="12"/>
        <end position="21"/>
    </location>
</feature>
<gene>
    <name evidence="2" type="ORF">BKH31_02855</name>
</gene>
<dbReference type="EMBL" id="MSKK01000008">
    <property type="protein sequence ID" value="OLO48185.1"/>
    <property type="molecule type" value="Genomic_DNA"/>
</dbReference>
<evidence type="ECO:0000313" key="3">
    <source>
        <dbReference type="Proteomes" id="UP000186471"/>
    </source>
</evidence>
<protein>
    <recommendedName>
        <fullName evidence="4">ATP-binding protein</fullName>
    </recommendedName>
</protein>
<feature type="region of interest" description="Disordered" evidence="1">
    <location>
        <begin position="1"/>
        <end position="62"/>
    </location>
</feature>
<comment type="caution">
    <text evidence="2">The sequence shown here is derived from an EMBL/GenBank/DDBJ whole genome shotgun (WGS) entry which is preliminary data.</text>
</comment>
<accession>A0A1Q8VJC2</accession>
<feature type="region of interest" description="Disordered" evidence="1">
    <location>
        <begin position="192"/>
        <end position="212"/>
    </location>
</feature>
<feature type="compositionally biased region" description="Basic and acidic residues" evidence="1">
    <location>
        <begin position="22"/>
        <end position="48"/>
    </location>
</feature>
<evidence type="ECO:0008006" key="4">
    <source>
        <dbReference type="Google" id="ProtNLM"/>
    </source>
</evidence>
<dbReference type="SUPFAM" id="SSF52540">
    <property type="entry name" value="P-loop containing nucleoside triphosphate hydrolases"/>
    <property type="match status" value="1"/>
</dbReference>
<proteinExistence type="predicted"/>
<sequence>MGVKVGTLVVGRRTRRQRRAASRAERQLFHKISSKERESRRRQKKEEDALWEGESLPAEGEAGDRMGRSVIPAYVSTTRITSNKARVQYPFLAPANRGGEGVLIGTDKFGRSPFCFDPFVDYRKGILSNTNMAVLGGIGTGKSSLMKCMALRDLVFGRRTFIPGDPKGEWTNIVQAVGGSVITLGGTSRARLNPLDAGRRPHRDQEGRPVSDEQWRTMVDNQRLDLMEALVSTLMGKDLLQAEKASLRVALEAASARHGGSPITPTVAEEVFNPSTPVEEAEGFRDREDLIRVGREVGFALQELTRGKLRGLFDGPSTVAFDPAAPMMSINLQNFTRGSQAMSLIMACTGSWFEASLRGDDLGQRNVIYEESHELMSFPQLLERMRSNFKLVRAWGLRNIIALHRISDLDAVGSLGSKQRAVAEGLLADTSTRVVYRQESDQLENTRRVLGLSSTSLTAVENLAIGSGLWQVGKQAYLVAHQRTKWETQLTNTDSAIGERQ</sequence>
<evidence type="ECO:0000256" key="1">
    <source>
        <dbReference type="SAM" id="MobiDB-lite"/>
    </source>
</evidence>
<evidence type="ECO:0000313" key="2">
    <source>
        <dbReference type="EMBL" id="OLO48185.1"/>
    </source>
</evidence>
<reference evidence="2 3" key="1">
    <citation type="submission" date="2016-12" db="EMBL/GenBank/DDBJ databases">
        <title>Genomic comparison of strains in the 'Actinomyces naeslundii' group.</title>
        <authorList>
            <person name="Mughal S.R."/>
            <person name="Do T."/>
            <person name="Gilbert S.C."/>
            <person name="Witherden E.A."/>
            <person name="Didelot X."/>
            <person name="Beighton D."/>
        </authorList>
    </citation>
    <scope>NUCLEOTIDE SEQUENCE [LARGE SCALE GENOMIC DNA]</scope>
    <source>
        <strain evidence="2 3">R21091</strain>
    </source>
</reference>
<dbReference type="Gene3D" id="3.40.50.300">
    <property type="entry name" value="P-loop containing nucleotide triphosphate hydrolases"/>
    <property type="match status" value="2"/>
</dbReference>
<organism evidence="2 3">
    <name type="scientific">Actinomyces oris</name>
    <dbReference type="NCBI Taxonomy" id="544580"/>
    <lineage>
        <taxon>Bacteria</taxon>
        <taxon>Bacillati</taxon>
        <taxon>Actinomycetota</taxon>
        <taxon>Actinomycetes</taxon>
        <taxon>Actinomycetales</taxon>
        <taxon>Actinomycetaceae</taxon>
        <taxon>Actinomyces</taxon>
    </lineage>
</organism>